<dbReference type="GeneID" id="59263276"/>
<feature type="region of interest" description="Disordered" evidence="1">
    <location>
        <begin position="1"/>
        <end position="150"/>
    </location>
</feature>
<dbReference type="RefSeq" id="XP_037189634.1">
    <property type="nucleotide sequence ID" value="XM_037339584.1"/>
</dbReference>
<organism evidence="2 3">
    <name type="scientific">Botrytis fragariae</name>
    <dbReference type="NCBI Taxonomy" id="1964551"/>
    <lineage>
        <taxon>Eukaryota</taxon>
        <taxon>Fungi</taxon>
        <taxon>Dikarya</taxon>
        <taxon>Ascomycota</taxon>
        <taxon>Pezizomycotina</taxon>
        <taxon>Leotiomycetes</taxon>
        <taxon>Helotiales</taxon>
        <taxon>Sclerotiniaceae</taxon>
        <taxon>Botrytis</taxon>
    </lineage>
</organism>
<accession>A0A8H6ANF5</accession>
<evidence type="ECO:0000313" key="2">
    <source>
        <dbReference type="EMBL" id="KAF5870687.1"/>
    </source>
</evidence>
<reference evidence="2 3" key="1">
    <citation type="journal article" date="2020" name="Phytopathology">
        <title>A high-quality genome resource of Botrytis fragariae, a new and rapidly spreading fungal pathogen causing strawberry gray mold in the U.S.A.</title>
        <authorList>
            <person name="Wu Y."/>
            <person name="Saski C.A."/>
            <person name="Schnabel G."/>
            <person name="Xiao S."/>
            <person name="Hu M."/>
        </authorList>
    </citation>
    <scope>NUCLEOTIDE SEQUENCE [LARGE SCALE GENOMIC DNA]</scope>
    <source>
        <strain evidence="2 3">BVB16</strain>
    </source>
</reference>
<keyword evidence="3" id="KW-1185">Reference proteome</keyword>
<feature type="compositionally biased region" description="Basic and acidic residues" evidence="1">
    <location>
        <begin position="123"/>
        <end position="150"/>
    </location>
</feature>
<feature type="compositionally biased region" description="Low complexity" evidence="1">
    <location>
        <begin position="1"/>
        <end position="20"/>
    </location>
</feature>
<sequence length="168" mass="18275">MSYHSGSSSGQTHSSSGAGSDRMFFRVGSSQTSSRSGSSRSSVSTNPSRVFSNSSSTRSSASTNSIRTSGSSVSSQMSYGSNSNGRSSNSGSIQSTVNGLEPHINARKHAKRQHKIDGWSGPRLKEDPRVKVYADKKSDQMERKARAERKFQSEMRKKEGFYIEDDMA</sequence>
<evidence type="ECO:0000313" key="3">
    <source>
        <dbReference type="Proteomes" id="UP000531561"/>
    </source>
</evidence>
<dbReference type="OrthoDB" id="3562455at2759"/>
<feature type="compositionally biased region" description="Basic residues" evidence="1">
    <location>
        <begin position="105"/>
        <end position="114"/>
    </location>
</feature>
<name>A0A8H6ANF5_9HELO</name>
<dbReference type="AlphaFoldDB" id="A0A8H6ANF5"/>
<dbReference type="Proteomes" id="UP000531561">
    <property type="component" value="Unassembled WGS sequence"/>
</dbReference>
<dbReference type="EMBL" id="JABFCT010000013">
    <property type="protein sequence ID" value="KAF5870687.1"/>
    <property type="molecule type" value="Genomic_DNA"/>
</dbReference>
<gene>
    <name evidence="2" type="ORF">Bfra_009234</name>
</gene>
<protein>
    <submittedName>
        <fullName evidence="2">Uncharacterized protein</fullName>
    </submittedName>
</protein>
<feature type="compositionally biased region" description="Low complexity" evidence="1">
    <location>
        <begin position="27"/>
        <end position="92"/>
    </location>
</feature>
<proteinExistence type="predicted"/>
<evidence type="ECO:0000256" key="1">
    <source>
        <dbReference type="SAM" id="MobiDB-lite"/>
    </source>
</evidence>
<comment type="caution">
    <text evidence="2">The sequence shown here is derived from an EMBL/GenBank/DDBJ whole genome shotgun (WGS) entry which is preliminary data.</text>
</comment>